<organism evidence="7 8">
    <name type="scientific">Ganoderma sinense ZZ0214-1</name>
    <dbReference type="NCBI Taxonomy" id="1077348"/>
    <lineage>
        <taxon>Eukaryota</taxon>
        <taxon>Fungi</taxon>
        <taxon>Dikarya</taxon>
        <taxon>Basidiomycota</taxon>
        <taxon>Agaricomycotina</taxon>
        <taxon>Agaricomycetes</taxon>
        <taxon>Polyporales</taxon>
        <taxon>Polyporaceae</taxon>
        <taxon>Ganoderma</taxon>
    </lineage>
</organism>
<feature type="coiled-coil region" evidence="4">
    <location>
        <begin position="299"/>
        <end position="340"/>
    </location>
</feature>
<feature type="coiled-coil region" evidence="4">
    <location>
        <begin position="743"/>
        <end position="815"/>
    </location>
</feature>
<sequence>MARRAVSHDSNDSLKENNGLPTSAHNNDSSKTGTAKGKRAAMRDHHAADDVEDQDAVIEEEEEDAEGEADEEEGAEEEEEDAEQSPKGRKRARANTQGDAHPTAGSSKPEKRGQTLPRDEDGFVPGSIVRIQLRNFLTYDWVEFRPGPYLNMIFGPNGTGKSSIACAICLGLNFPPAVLGRAQDLKSFVKNDKEEGHIEIELKGAKGKSNLVIRRNLSANSKTAPFMLNGRSASGKDINQRMAELNVQVSNLCTFLPQDRVAEFARMTPQQLLRETQRCAGNENLTSWHDTLIQSGKDLKSLQDLVNADKEQLKTMEERNANLERDVRRYEERRALERRIELLELVVPFKHYYEAREQYRVLKPQQREAVKSVKRLQRKHRPFVAKSKELEAELKQCEKAREEKKKLVRNKVQGMSQRWNDNNALEEKADEIKQKIDTLKKTEKTRQQDIKRLQKSIEEGEKLLANPPKTEDLDEIQRLMRELNAESSVVRDKQQDLQDKQRANAAESSRWKREVDRVNADLQRLDNHAHQKLEHLRRFDADAADVVDWLRQNRARFRMEIFEPAFLCVTVPNRQFVDAVEACFGGTQLRTFVAQCEEDYQLLNRLCVDTPEGLGRKKRINTWYKARDESKLQPPPLPVDQLQAEGFDGYALDFIDCPEGLKWFLCADVRLHRTALAVRTPDKVSTTRAMDMAARANGCNYVIGRVMNAVTRSRYGKRLPQNRTTDVNSARSFVHAAIDPQIRRGLQGQLAEAQTNFQLAQDEENELSKKDKEIQDEGKEFKERHDALERRKRAVVDAQRKISTVQVKLKNEQAKLDRLVHAKPIDVERDQYRQELLNLASKRVTNLQQYVRFMHESIKEQEKAAKAGLEYLQVQANKEALEAECKGQSDEIAVAQAQFIEIHKRFIEVKDDSREKLKVSREKLEECDDEIRGQFQQMEEAGDITRKSTAEWEAELLQGQEELNMNMATNANVVEQYNKRKAEIETLTATIEEREKRVLKIERDIKAARDNWHPELVKLVDSIGFKFSGAFDRIGCAGEIRIREEEDYEKWAIDIMVKFRDHEKLQLLTGERQSGGERSLTTILYLMSLTEEARAPFSLVDEINQGMDQRAERAVHNSLVEVTCKPDSGQYFLITPKLLPDLHYHERMKILCVNNGEWLPEEKDSGMGNMNGLIDSCLRFRRERGSAAA</sequence>
<feature type="domain" description="RecF/RecN/SMC N-terminal" evidence="6">
    <location>
        <begin position="128"/>
        <end position="1123"/>
    </location>
</feature>
<feature type="coiled-coil region" evidence="4">
    <location>
        <begin position="383"/>
        <end position="445"/>
    </location>
</feature>
<dbReference type="SUPFAM" id="SSF52540">
    <property type="entry name" value="P-loop containing nucleoside triphosphate hydrolases"/>
    <property type="match status" value="1"/>
</dbReference>
<feature type="compositionally biased region" description="Basic and acidic residues" evidence="5">
    <location>
        <begin position="108"/>
        <end position="121"/>
    </location>
</feature>
<comment type="similarity">
    <text evidence="1">Belongs to the SMC family. SMC5 subfamily.</text>
</comment>
<accession>A0A2G8SV17</accession>
<feature type="compositionally biased region" description="Polar residues" evidence="5">
    <location>
        <begin position="19"/>
        <end position="33"/>
    </location>
</feature>
<evidence type="ECO:0000256" key="4">
    <source>
        <dbReference type="SAM" id="Coils"/>
    </source>
</evidence>
<feature type="compositionally biased region" description="Basic and acidic residues" evidence="5">
    <location>
        <begin position="490"/>
        <end position="502"/>
    </location>
</feature>
<dbReference type="AlphaFoldDB" id="A0A2G8SV17"/>
<dbReference type="Gene3D" id="1.20.58.60">
    <property type="match status" value="1"/>
</dbReference>
<keyword evidence="8" id="KW-1185">Reference proteome</keyword>
<protein>
    <recommendedName>
        <fullName evidence="2">Structural maintenance of chromosomes protein 5</fullName>
    </recommendedName>
</protein>
<name>A0A2G8SV17_9APHY</name>
<dbReference type="GO" id="GO:0003697">
    <property type="term" value="F:single-stranded DNA binding"/>
    <property type="evidence" value="ECO:0007669"/>
    <property type="project" value="TreeGrafter"/>
</dbReference>
<evidence type="ECO:0000313" key="7">
    <source>
        <dbReference type="EMBL" id="PIL37609.1"/>
    </source>
</evidence>
<feature type="coiled-coil region" evidence="4">
    <location>
        <begin position="974"/>
        <end position="1011"/>
    </location>
</feature>
<dbReference type="EMBL" id="AYKW01000001">
    <property type="protein sequence ID" value="PIL37609.1"/>
    <property type="molecule type" value="Genomic_DNA"/>
</dbReference>
<evidence type="ECO:0000259" key="6">
    <source>
        <dbReference type="Pfam" id="PF02463"/>
    </source>
</evidence>
<dbReference type="Proteomes" id="UP000230002">
    <property type="component" value="Unassembled WGS sequence"/>
</dbReference>
<evidence type="ECO:0000256" key="3">
    <source>
        <dbReference type="ARBA" id="ARBA00023054"/>
    </source>
</evidence>
<evidence type="ECO:0000256" key="2">
    <source>
        <dbReference type="ARBA" id="ARBA00018687"/>
    </source>
</evidence>
<dbReference type="STRING" id="1077348.A0A2G8SV17"/>
<dbReference type="InterPro" id="IPR027417">
    <property type="entry name" value="P-loop_NTPase"/>
</dbReference>
<dbReference type="GO" id="GO:0005634">
    <property type="term" value="C:nucleus"/>
    <property type="evidence" value="ECO:0007669"/>
    <property type="project" value="TreeGrafter"/>
</dbReference>
<dbReference type="InterPro" id="IPR003395">
    <property type="entry name" value="RecF/RecN/SMC_N"/>
</dbReference>
<dbReference type="OrthoDB" id="10254973at2759"/>
<dbReference type="Pfam" id="PF02463">
    <property type="entry name" value="SMC_N"/>
    <property type="match status" value="1"/>
</dbReference>
<evidence type="ECO:0000313" key="8">
    <source>
        <dbReference type="Proteomes" id="UP000230002"/>
    </source>
</evidence>
<feature type="compositionally biased region" description="Acidic residues" evidence="5">
    <location>
        <begin position="50"/>
        <end position="83"/>
    </location>
</feature>
<dbReference type="GO" id="GO:0000724">
    <property type="term" value="P:double-strand break repair via homologous recombination"/>
    <property type="evidence" value="ECO:0007669"/>
    <property type="project" value="TreeGrafter"/>
</dbReference>
<dbReference type="Gene3D" id="3.40.50.300">
    <property type="entry name" value="P-loop containing nucleotide triphosphate hydrolases"/>
    <property type="match status" value="2"/>
</dbReference>
<feature type="region of interest" description="Disordered" evidence="5">
    <location>
        <begin position="490"/>
        <end position="510"/>
    </location>
</feature>
<evidence type="ECO:0000256" key="1">
    <source>
        <dbReference type="ARBA" id="ARBA00010171"/>
    </source>
</evidence>
<proteinExistence type="inferred from homology"/>
<dbReference type="PANTHER" id="PTHR45916">
    <property type="entry name" value="STRUCTURAL MAINTENANCE OF CHROMOSOMES PROTEIN 5"/>
    <property type="match status" value="1"/>
</dbReference>
<evidence type="ECO:0000256" key="5">
    <source>
        <dbReference type="SAM" id="MobiDB-lite"/>
    </source>
</evidence>
<dbReference type="PANTHER" id="PTHR45916:SF1">
    <property type="entry name" value="STRUCTURAL MAINTENANCE OF CHROMOSOMES PROTEIN 5"/>
    <property type="match status" value="1"/>
</dbReference>
<gene>
    <name evidence="7" type="ORF">GSI_01303</name>
</gene>
<comment type="caution">
    <text evidence="7">The sequence shown here is derived from an EMBL/GenBank/DDBJ whole genome shotgun (WGS) entry which is preliminary data.</text>
</comment>
<feature type="compositionally biased region" description="Basic and acidic residues" evidence="5">
    <location>
        <begin position="1"/>
        <end position="15"/>
    </location>
</feature>
<reference evidence="7 8" key="1">
    <citation type="journal article" date="2015" name="Sci. Rep.">
        <title>Chromosome-level genome map provides insights into diverse defense mechanisms in the medicinal fungus Ganoderma sinense.</title>
        <authorList>
            <person name="Zhu Y."/>
            <person name="Xu J."/>
            <person name="Sun C."/>
            <person name="Zhou S."/>
            <person name="Xu H."/>
            <person name="Nelson D.R."/>
            <person name="Qian J."/>
            <person name="Song J."/>
            <person name="Luo H."/>
            <person name="Xiang L."/>
            <person name="Li Y."/>
            <person name="Xu Z."/>
            <person name="Ji A."/>
            <person name="Wang L."/>
            <person name="Lu S."/>
            <person name="Hayward A."/>
            <person name="Sun W."/>
            <person name="Li X."/>
            <person name="Schwartz D.C."/>
            <person name="Wang Y."/>
            <person name="Chen S."/>
        </authorList>
    </citation>
    <scope>NUCLEOTIDE SEQUENCE [LARGE SCALE GENOMIC DNA]</scope>
    <source>
        <strain evidence="7 8">ZZ0214-1</strain>
    </source>
</reference>
<feature type="coiled-coil region" evidence="4">
    <location>
        <begin position="864"/>
        <end position="930"/>
    </location>
</feature>
<feature type="region of interest" description="Disordered" evidence="5">
    <location>
        <begin position="1"/>
        <end position="123"/>
    </location>
</feature>
<dbReference type="GO" id="GO:0030915">
    <property type="term" value="C:Smc5-Smc6 complex"/>
    <property type="evidence" value="ECO:0007669"/>
    <property type="project" value="TreeGrafter"/>
</dbReference>
<keyword evidence="3 4" id="KW-0175">Coiled coil</keyword>